<protein>
    <recommendedName>
        <fullName evidence="13">Odorant receptor</fullName>
    </recommendedName>
</protein>
<evidence type="ECO:0008006" key="13">
    <source>
        <dbReference type="Google" id="ProtNLM"/>
    </source>
</evidence>
<keyword evidence="8" id="KW-0675">Receptor</keyword>
<gene>
    <name evidence="11" type="ORF">Zmor_002404</name>
</gene>
<dbReference type="GO" id="GO:0007165">
    <property type="term" value="P:signal transduction"/>
    <property type="evidence" value="ECO:0007669"/>
    <property type="project" value="UniProtKB-KW"/>
</dbReference>
<keyword evidence="4 10" id="KW-0812">Transmembrane</keyword>
<reference evidence="11" key="1">
    <citation type="journal article" date="2023" name="G3 (Bethesda)">
        <title>Whole genome assemblies of Zophobas morio and Tenebrio molitor.</title>
        <authorList>
            <person name="Kaur S."/>
            <person name="Stinson S.A."/>
            <person name="diCenzo G.C."/>
        </authorList>
    </citation>
    <scope>NUCLEOTIDE SEQUENCE</scope>
    <source>
        <strain evidence="11">QUZm001</strain>
    </source>
</reference>
<dbReference type="Proteomes" id="UP001168821">
    <property type="component" value="Unassembled WGS sequence"/>
</dbReference>
<keyword evidence="2" id="KW-1003">Cell membrane</keyword>
<evidence type="ECO:0000256" key="9">
    <source>
        <dbReference type="ARBA" id="ARBA00023224"/>
    </source>
</evidence>
<dbReference type="InterPro" id="IPR004117">
    <property type="entry name" value="7tm6_olfct_rcpt"/>
</dbReference>
<evidence type="ECO:0000256" key="10">
    <source>
        <dbReference type="SAM" id="Phobius"/>
    </source>
</evidence>
<dbReference type="EMBL" id="JALNTZ010000001">
    <property type="protein sequence ID" value="KAJ3666991.1"/>
    <property type="molecule type" value="Genomic_DNA"/>
</dbReference>
<feature type="transmembrane region" description="Helical" evidence="10">
    <location>
        <begin position="196"/>
        <end position="215"/>
    </location>
</feature>
<evidence type="ECO:0000256" key="1">
    <source>
        <dbReference type="ARBA" id="ARBA00004651"/>
    </source>
</evidence>
<accession>A0AA38J4Y8</accession>
<evidence type="ECO:0000256" key="4">
    <source>
        <dbReference type="ARBA" id="ARBA00022692"/>
    </source>
</evidence>
<evidence type="ECO:0000313" key="11">
    <source>
        <dbReference type="EMBL" id="KAJ3666991.1"/>
    </source>
</evidence>
<keyword evidence="3" id="KW-0716">Sensory transduction</keyword>
<evidence type="ECO:0000256" key="6">
    <source>
        <dbReference type="ARBA" id="ARBA00022989"/>
    </source>
</evidence>
<dbReference type="GO" id="GO:0005886">
    <property type="term" value="C:plasma membrane"/>
    <property type="evidence" value="ECO:0007669"/>
    <property type="project" value="UniProtKB-SubCell"/>
</dbReference>
<dbReference type="GO" id="GO:0004984">
    <property type="term" value="F:olfactory receptor activity"/>
    <property type="evidence" value="ECO:0007669"/>
    <property type="project" value="InterPro"/>
</dbReference>
<comment type="subcellular location">
    <subcellularLocation>
        <location evidence="1">Cell membrane</location>
        <topology evidence="1">Multi-pass membrane protein</topology>
    </subcellularLocation>
</comment>
<feature type="transmembrane region" description="Helical" evidence="10">
    <location>
        <begin position="68"/>
        <end position="85"/>
    </location>
</feature>
<comment type="caution">
    <text evidence="11">The sequence shown here is derived from an EMBL/GenBank/DDBJ whole genome shotgun (WGS) entry which is preliminary data.</text>
</comment>
<name>A0AA38J4Y8_9CUCU</name>
<keyword evidence="6 10" id="KW-1133">Transmembrane helix</keyword>
<evidence type="ECO:0000256" key="2">
    <source>
        <dbReference type="ARBA" id="ARBA00022475"/>
    </source>
</evidence>
<keyword evidence="9" id="KW-0807">Transducer</keyword>
<proteinExistence type="predicted"/>
<dbReference type="PANTHER" id="PTHR21137:SF35">
    <property type="entry name" value="ODORANT RECEPTOR 19A-RELATED"/>
    <property type="match status" value="1"/>
</dbReference>
<feature type="transmembrane region" description="Helical" evidence="10">
    <location>
        <begin position="33"/>
        <end position="56"/>
    </location>
</feature>
<dbReference type="AlphaFoldDB" id="A0AA38J4Y8"/>
<keyword evidence="5" id="KW-0552">Olfaction</keyword>
<evidence type="ECO:0000256" key="7">
    <source>
        <dbReference type="ARBA" id="ARBA00023136"/>
    </source>
</evidence>
<evidence type="ECO:0000256" key="8">
    <source>
        <dbReference type="ARBA" id="ARBA00023170"/>
    </source>
</evidence>
<feature type="transmembrane region" description="Helical" evidence="10">
    <location>
        <begin position="227"/>
        <end position="246"/>
    </location>
</feature>
<keyword evidence="12" id="KW-1185">Reference proteome</keyword>
<organism evidence="11 12">
    <name type="scientific">Zophobas morio</name>
    <dbReference type="NCBI Taxonomy" id="2755281"/>
    <lineage>
        <taxon>Eukaryota</taxon>
        <taxon>Metazoa</taxon>
        <taxon>Ecdysozoa</taxon>
        <taxon>Arthropoda</taxon>
        <taxon>Hexapoda</taxon>
        <taxon>Insecta</taxon>
        <taxon>Pterygota</taxon>
        <taxon>Neoptera</taxon>
        <taxon>Endopterygota</taxon>
        <taxon>Coleoptera</taxon>
        <taxon>Polyphaga</taxon>
        <taxon>Cucujiformia</taxon>
        <taxon>Tenebrionidae</taxon>
        <taxon>Zophobas</taxon>
    </lineage>
</organism>
<keyword evidence="7 10" id="KW-0472">Membrane</keyword>
<evidence type="ECO:0000313" key="12">
    <source>
        <dbReference type="Proteomes" id="UP001168821"/>
    </source>
</evidence>
<evidence type="ECO:0000256" key="3">
    <source>
        <dbReference type="ARBA" id="ARBA00022606"/>
    </source>
</evidence>
<dbReference type="PANTHER" id="PTHR21137">
    <property type="entry name" value="ODORANT RECEPTOR"/>
    <property type="match status" value="1"/>
</dbReference>
<dbReference type="GO" id="GO:0005549">
    <property type="term" value="F:odorant binding"/>
    <property type="evidence" value="ECO:0007669"/>
    <property type="project" value="InterPro"/>
</dbReference>
<evidence type="ECO:0000256" key="5">
    <source>
        <dbReference type="ARBA" id="ARBA00022725"/>
    </source>
</evidence>
<sequence length="319" mass="36736">MPSITQVNFALNLRWMKLIGLYPPEKQTLWHKFWSFVLYFIALVPFAVLGVFGFVLNVGMQIMDYNSFIIVGMVIYIPKFLPFVTNGNEIKLCIHYFDLEIFSLLEDADDVLVEWIGYSGIACGTVDPLIWGLACNTTAQLQILKYNLRHLDYDEDREINLCPKVTIIQKLKLCIRYHQAIASFVGQYEDCFSQVIFSQLSGSIIMIGICCFQLSADSLSSVNSVTMILYVSVILFQIYCFCYYGTTLYEENNSLPVSIYMGRWYNYDHATKKALILFMERSKRPMVVTVGRLLGLTLDTFTLIIKRSYSFLALLKTYE</sequence>
<dbReference type="Pfam" id="PF02949">
    <property type="entry name" value="7tm_6"/>
    <property type="match status" value="1"/>
</dbReference>